<feature type="region of interest" description="Disordered" evidence="1">
    <location>
        <begin position="53"/>
        <end position="92"/>
    </location>
</feature>
<comment type="caution">
    <text evidence="2">The sequence shown here is derived from an EMBL/GenBank/DDBJ whole genome shotgun (WGS) entry which is preliminary data.</text>
</comment>
<proteinExistence type="predicted"/>
<protein>
    <submittedName>
        <fullName evidence="2">Uncharacterized protein</fullName>
    </submittedName>
</protein>
<dbReference type="AlphaFoldDB" id="A0A8H7E764"/>
<dbReference type="Proteomes" id="UP000606974">
    <property type="component" value="Unassembled WGS sequence"/>
</dbReference>
<feature type="compositionally biased region" description="Basic and acidic residues" evidence="1">
    <location>
        <begin position="67"/>
        <end position="77"/>
    </location>
</feature>
<evidence type="ECO:0000313" key="3">
    <source>
        <dbReference type="Proteomes" id="UP000606974"/>
    </source>
</evidence>
<sequence>MSINKVSDLIVIKDTSGKSGSKPMSAALLTEWLMSPFCLMAFPKAFRQLELVLPTPEGEDPGPPLPHADRATAHETRPPNLQLSLSNELAPE</sequence>
<feature type="compositionally biased region" description="Polar residues" evidence="1">
    <location>
        <begin position="79"/>
        <end position="92"/>
    </location>
</feature>
<name>A0A8H7E764_9EURO</name>
<keyword evidence="3" id="KW-1185">Reference proteome</keyword>
<evidence type="ECO:0000256" key="1">
    <source>
        <dbReference type="SAM" id="MobiDB-lite"/>
    </source>
</evidence>
<dbReference type="EMBL" id="JAACFV010000042">
    <property type="protein sequence ID" value="KAF7509396.1"/>
    <property type="molecule type" value="Genomic_DNA"/>
</dbReference>
<evidence type="ECO:0000313" key="2">
    <source>
        <dbReference type="EMBL" id="KAF7509396.1"/>
    </source>
</evidence>
<reference evidence="2" key="1">
    <citation type="submission" date="2020-02" db="EMBL/GenBank/DDBJ databases">
        <authorList>
            <person name="Palmer J.M."/>
        </authorList>
    </citation>
    <scope>NUCLEOTIDE SEQUENCE</scope>
    <source>
        <strain evidence="2">EPUS1.4</strain>
        <tissue evidence="2">Thallus</tissue>
    </source>
</reference>
<gene>
    <name evidence="2" type="ORF">GJ744_008119</name>
</gene>
<organism evidence="2 3">
    <name type="scientific">Endocarpon pusillum</name>
    <dbReference type="NCBI Taxonomy" id="364733"/>
    <lineage>
        <taxon>Eukaryota</taxon>
        <taxon>Fungi</taxon>
        <taxon>Dikarya</taxon>
        <taxon>Ascomycota</taxon>
        <taxon>Pezizomycotina</taxon>
        <taxon>Eurotiomycetes</taxon>
        <taxon>Chaetothyriomycetidae</taxon>
        <taxon>Verrucariales</taxon>
        <taxon>Verrucariaceae</taxon>
        <taxon>Endocarpon</taxon>
    </lineage>
</organism>
<accession>A0A8H7E764</accession>